<dbReference type="EMBL" id="JBHTEK010000001">
    <property type="protein sequence ID" value="MFC7666604.1"/>
    <property type="molecule type" value="Genomic_DNA"/>
</dbReference>
<proteinExistence type="predicted"/>
<comment type="caution">
    <text evidence="1">The sequence shown here is derived from an EMBL/GenBank/DDBJ whole genome shotgun (WGS) entry which is preliminary data.</text>
</comment>
<name>A0ABW2U136_9BACT</name>
<evidence type="ECO:0000313" key="2">
    <source>
        <dbReference type="Proteomes" id="UP001596513"/>
    </source>
</evidence>
<organism evidence="1 2">
    <name type="scientific">Hymenobacter humi</name>
    <dbReference type="NCBI Taxonomy" id="1411620"/>
    <lineage>
        <taxon>Bacteria</taxon>
        <taxon>Pseudomonadati</taxon>
        <taxon>Bacteroidota</taxon>
        <taxon>Cytophagia</taxon>
        <taxon>Cytophagales</taxon>
        <taxon>Hymenobacteraceae</taxon>
        <taxon>Hymenobacter</taxon>
    </lineage>
</organism>
<evidence type="ECO:0000313" key="1">
    <source>
        <dbReference type="EMBL" id="MFC7666604.1"/>
    </source>
</evidence>
<keyword evidence="2" id="KW-1185">Reference proteome</keyword>
<accession>A0ABW2U136</accession>
<dbReference type="Proteomes" id="UP001596513">
    <property type="component" value="Unassembled WGS sequence"/>
</dbReference>
<reference evidence="2" key="1">
    <citation type="journal article" date="2019" name="Int. J. Syst. Evol. Microbiol.">
        <title>The Global Catalogue of Microorganisms (GCM) 10K type strain sequencing project: providing services to taxonomists for standard genome sequencing and annotation.</title>
        <authorList>
            <consortium name="The Broad Institute Genomics Platform"/>
            <consortium name="The Broad Institute Genome Sequencing Center for Infectious Disease"/>
            <person name="Wu L."/>
            <person name="Ma J."/>
        </authorList>
    </citation>
    <scope>NUCLEOTIDE SEQUENCE [LARGE SCALE GENOMIC DNA]</scope>
    <source>
        <strain evidence="2">JCM 19635</strain>
    </source>
</reference>
<gene>
    <name evidence="1" type="ORF">ACFQT0_03600</name>
</gene>
<protein>
    <submittedName>
        <fullName evidence="1">Uncharacterized protein</fullName>
    </submittedName>
</protein>
<sequence length="169" mass="19139">MIITTIADLSLQHDAALGLLRVEWASGQDMRTFRASAGHLLQLVEELGVRQMLMDINSFPDISVYDQVWLGTNWMPGLVQLPLERLVLAINRRRVHNQAGHRFADYHFSAVHQVRYPVFLTAVPGLHWLSDFSDRMPALLAEWHNVHGSGPFPGPLDVAEPRPLYRAGR</sequence>
<dbReference type="RefSeq" id="WP_380200450.1">
    <property type="nucleotide sequence ID" value="NZ_JBHTEK010000001.1"/>
</dbReference>